<dbReference type="InterPro" id="IPR012338">
    <property type="entry name" value="Beta-lactam/transpept-like"/>
</dbReference>
<keyword evidence="6" id="KW-0732">Signal</keyword>
<feature type="domain" description="Beta-lactamase class A catalytic" evidence="7">
    <location>
        <begin position="66"/>
        <end position="280"/>
    </location>
</feature>
<evidence type="ECO:0000256" key="4">
    <source>
        <dbReference type="ARBA" id="ARBA00023251"/>
    </source>
</evidence>
<dbReference type="InterPro" id="IPR023650">
    <property type="entry name" value="Beta-lactam_class-A_AS"/>
</dbReference>
<evidence type="ECO:0000313" key="9">
    <source>
        <dbReference type="Proteomes" id="UP000663937"/>
    </source>
</evidence>
<dbReference type="PROSITE" id="PS00146">
    <property type="entry name" value="BETA_LACTAMASE_A"/>
    <property type="match status" value="1"/>
</dbReference>
<dbReference type="Proteomes" id="UP000663937">
    <property type="component" value="Chromosome"/>
</dbReference>
<evidence type="ECO:0000256" key="6">
    <source>
        <dbReference type="SAM" id="SignalP"/>
    </source>
</evidence>
<evidence type="ECO:0000256" key="2">
    <source>
        <dbReference type="ARBA" id="ARBA00012865"/>
    </source>
</evidence>
<gene>
    <name evidence="8" type="primary">bla</name>
    <name evidence="8" type="ORF">J4E96_09095</name>
</gene>
<dbReference type="PROSITE" id="PS51257">
    <property type="entry name" value="PROKAR_LIPOPROTEIN"/>
    <property type="match status" value="1"/>
</dbReference>
<comment type="similarity">
    <text evidence="1 5">Belongs to the class-A beta-lactamase family.</text>
</comment>
<reference evidence="8" key="1">
    <citation type="submission" date="2021-03" db="EMBL/GenBank/DDBJ databases">
        <title>Pengzhenrongella sicca gen. nov., sp. nov., a new member of suborder Micrococcineae isolated from High-Arctic tundra soil.</title>
        <authorList>
            <person name="Peng F."/>
        </authorList>
    </citation>
    <scope>NUCLEOTIDE SEQUENCE</scope>
    <source>
        <strain evidence="8">LRZ-2</strain>
    </source>
</reference>
<proteinExistence type="inferred from homology"/>
<keyword evidence="3 5" id="KW-0378">Hydrolase</keyword>
<protein>
    <recommendedName>
        <fullName evidence="2 5">Beta-lactamase</fullName>
        <ecNumber evidence="2 5">3.5.2.6</ecNumber>
    </recommendedName>
</protein>
<evidence type="ECO:0000256" key="3">
    <source>
        <dbReference type="ARBA" id="ARBA00022801"/>
    </source>
</evidence>
<dbReference type="GO" id="GO:0008800">
    <property type="term" value="F:beta-lactamase activity"/>
    <property type="evidence" value="ECO:0007669"/>
    <property type="project" value="UniProtKB-UniRule"/>
</dbReference>
<evidence type="ECO:0000256" key="5">
    <source>
        <dbReference type="RuleBase" id="RU361140"/>
    </source>
</evidence>
<organism evidence="8 9">
    <name type="scientific">Pengzhenrongella sicca</name>
    <dbReference type="NCBI Taxonomy" id="2819238"/>
    <lineage>
        <taxon>Bacteria</taxon>
        <taxon>Bacillati</taxon>
        <taxon>Actinomycetota</taxon>
        <taxon>Actinomycetes</taxon>
        <taxon>Micrococcales</taxon>
        <taxon>Pengzhenrongella</taxon>
    </lineage>
</organism>
<dbReference type="GO" id="GO:0046677">
    <property type="term" value="P:response to antibiotic"/>
    <property type="evidence" value="ECO:0007669"/>
    <property type="project" value="UniProtKB-UniRule"/>
</dbReference>
<feature type="signal peptide" evidence="6">
    <location>
        <begin position="1"/>
        <end position="27"/>
    </location>
</feature>
<dbReference type="EC" id="3.5.2.6" evidence="2 5"/>
<accession>A0A8A4ZJ42</accession>
<evidence type="ECO:0000256" key="1">
    <source>
        <dbReference type="ARBA" id="ARBA00009009"/>
    </source>
</evidence>
<name>A0A8A4ZJ42_9MICO</name>
<dbReference type="InterPro" id="IPR045155">
    <property type="entry name" value="Beta-lactam_cat"/>
</dbReference>
<feature type="chain" id="PRO_5038678831" description="Beta-lactamase" evidence="6">
    <location>
        <begin position="28"/>
        <end position="312"/>
    </location>
</feature>
<evidence type="ECO:0000259" key="7">
    <source>
        <dbReference type="Pfam" id="PF13354"/>
    </source>
</evidence>
<comment type="catalytic activity">
    <reaction evidence="5">
        <text>a beta-lactam + H2O = a substituted beta-amino acid</text>
        <dbReference type="Rhea" id="RHEA:20401"/>
        <dbReference type="ChEBI" id="CHEBI:15377"/>
        <dbReference type="ChEBI" id="CHEBI:35627"/>
        <dbReference type="ChEBI" id="CHEBI:140347"/>
        <dbReference type="EC" id="3.5.2.6"/>
    </reaction>
</comment>
<evidence type="ECO:0000313" key="8">
    <source>
        <dbReference type="EMBL" id="QTE31053.1"/>
    </source>
</evidence>
<dbReference type="RefSeq" id="WP_227425437.1">
    <property type="nucleotide sequence ID" value="NZ_CP071868.1"/>
</dbReference>
<dbReference type="PANTHER" id="PTHR35333">
    <property type="entry name" value="BETA-LACTAMASE"/>
    <property type="match status" value="1"/>
</dbReference>
<dbReference type="PRINTS" id="PR00118">
    <property type="entry name" value="BLACTAMASEA"/>
</dbReference>
<keyword evidence="9" id="KW-1185">Reference proteome</keyword>
<dbReference type="PANTHER" id="PTHR35333:SF3">
    <property type="entry name" value="BETA-LACTAMASE-TYPE TRANSPEPTIDASE FOLD CONTAINING PROTEIN"/>
    <property type="match status" value="1"/>
</dbReference>
<dbReference type="EMBL" id="CP071868">
    <property type="protein sequence ID" value="QTE31053.1"/>
    <property type="molecule type" value="Genomic_DNA"/>
</dbReference>
<dbReference type="InterPro" id="IPR000871">
    <property type="entry name" value="Beta-lactam_class-A"/>
</dbReference>
<dbReference type="GO" id="GO:0030655">
    <property type="term" value="P:beta-lactam antibiotic catabolic process"/>
    <property type="evidence" value="ECO:0007669"/>
    <property type="project" value="InterPro"/>
</dbReference>
<dbReference type="Gene3D" id="3.40.710.10">
    <property type="entry name" value="DD-peptidase/beta-lactamase superfamily"/>
    <property type="match status" value="1"/>
</dbReference>
<dbReference type="NCBIfam" id="NF033103">
    <property type="entry name" value="bla_class_A"/>
    <property type="match status" value="1"/>
</dbReference>
<dbReference type="AlphaFoldDB" id="A0A8A4ZJ42"/>
<keyword evidence="4 5" id="KW-0046">Antibiotic resistance</keyword>
<sequence>MTSPTVRHVRVRLATLTLAGLGLTGCAAVTSPAASSSPPTLSSAEGSAQAAGEFANLEEKYDARLGVYALDTATWAEVAWRDDERFAYASTVKAMAAAAVLDTVGLAGLARTVPIDAADIVTYSPVTELHIGGTMTLGEIAEAAITVSDNTAANLMFDALGGPASLGAALIELGDETSVVSRAEPDLNEALPGDDRDTTTPRAFAANLDEYLFGDRLTDPEKSQLEAWLIATQTGDALVRAELPADWIVGDKSGAGGYGTRNDLALIRPPERAPIIISVMSRRAEPDAEYDDALIAEAAAAAIAALDAVDEQ</sequence>
<dbReference type="SUPFAM" id="SSF56601">
    <property type="entry name" value="beta-lactamase/transpeptidase-like"/>
    <property type="match status" value="1"/>
</dbReference>
<dbReference type="KEGG" id="psic:J4E96_09095"/>
<dbReference type="Pfam" id="PF13354">
    <property type="entry name" value="Beta-lactamase2"/>
    <property type="match status" value="1"/>
</dbReference>